<comment type="caution">
    <text evidence="14">The sequence shown here is derived from an EMBL/GenBank/DDBJ whole genome shotgun (WGS) entry which is preliminary data.</text>
</comment>
<dbReference type="PANTHER" id="PTHR11035">
    <property type="entry name" value="VERY-LONG-CHAIN (3R)-3-HYDROXYACYL-COA DEHYDRATASE"/>
    <property type="match status" value="1"/>
</dbReference>
<dbReference type="Pfam" id="PF04387">
    <property type="entry name" value="PTPLA"/>
    <property type="match status" value="1"/>
</dbReference>
<evidence type="ECO:0000313" key="15">
    <source>
        <dbReference type="Proteomes" id="UP000001548"/>
    </source>
</evidence>
<dbReference type="OMA" id="SEWWLMY"/>
<evidence type="ECO:0000256" key="5">
    <source>
        <dbReference type="ARBA" id="ARBA00022516"/>
    </source>
</evidence>
<dbReference type="VEuPathDB" id="GiardiaDB:GL50803_7512"/>
<keyword evidence="9" id="KW-0443">Lipid metabolism</keyword>
<evidence type="ECO:0000256" key="12">
    <source>
        <dbReference type="ARBA" id="ARBA00023239"/>
    </source>
</evidence>
<dbReference type="FunCoup" id="A8BKZ7">
    <property type="interactions" value="105"/>
</dbReference>
<protein>
    <recommendedName>
        <fullName evidence="4">very-long-chain (3R)-3-hydroxyacyl-CoA dehydratase</fullName>
        <ecNumber evidence="4">4.2.1.134</ecNumber>
    </recommendedName>
</protein>
<evidence type="ECO:0000256" key="6">
    <source>
        <dbReference type="ARBA" id="ARBA00022692"/>
    </source>
</evidence>
<keyword evidence="8" id="KW-1133">Transmembrane helix</keyword>
<comment type="subcellular location">
    <subcellularLocation>
        <location evidence="1">Membrane</location>
        <topology evidence="1">Multi-pass membrane protein</topology>
    </subcellularLocation>
</comment>
<evidence type="ECO:0000256" key="3">
    <source>
        <dbReference type="ARBA" id="ARBA00007811"/>
    </source>
</evidence>
<dbReference type="HOGENOM" id="CLU_034302_6_0_1"/>
<dbReference type="GeneID" id="5699276"/>
<sequence>MTLVYLSIYNAIQLALWSLGLLLLGAWALPKPDSLDLYICMAQSMMVLDIVHVALGLTRGGLLTTTLQILSRLVVVWFAVHDSRTTIAARSYSWAHSCFILMYSSWAFAEIIRYSYYLKKNKPPKWLKWLRYNAFHLLYPVGVLAGEVPIIYLARMVYQPYDVFWLGYSIVLLLYVPGFPILFLHMVKQRKRASTAKQ</sequence>
<dbReference type="GO" id="GO:0102158">
    <property type="term" value="F:very-long-chain (3R)-3-hydroxyacyl-CoA dehydratase activity"/>
    <property type="evidence" value="ECO:0007669"/>
    <property type="project" value="UniProtKB-EC"/>
</dbReference>
<keyword evidence="11" id="KW-0275">Fatty acid biosynthesis</keyword>
<gene>
    <name evidence="14" type="ORF">GL50803_007512</name>
</gene>
<dbReference type="RefSeq" id="XP_001706387.1">
    <property type="nucleotide sequence ID" value="XM_001706335.1"/>
</dbReference>
<evidence type="ECO:0000256" key="8">
    <source>
        <dbReference type="ARBA" id="ARBA00022989"/>
    </source>
</evidence>
<evidence type="ECO:0000256" key="10">
    <source>
        <dbReference type="ARBA" id="ARBA00023136"/>
    </source>
</evidence>
<comment type="catalytic activity">
    <reaction evidence="13">
        <text>a very-long-chain (3R)-3-hydroxyacyl-CoA = a very-long-chain (2E)-enoyl-CoA + H2O</text>
        <dbReference type="Rhea" id="RHEA:45812"/>
        <dbReference type="ChEBI" id="CHEBI:15377"/>
        <dbReference type="ChEBI" id="CHEBI:83728"/>
        <dbReference type="ChEBI" id="CHEBI:85440"/>
        <dbReference type="EC" id="4.2.1.134"/>
    </reaction>
</comment>
<evidence type="ECO:0000313" key="14">
    <source>
        <dbReference type="EMBL" id="KAE8301598.1"/>
    </source>
</evidence>
<evidence type="ECO:0000256" key="9">
    <source>
        <dbReference type="ARBA" id="ARBA00023098"/>
    </source>
</evidence>
<name>A8BKZ7_GIAIC</name>
<dbReference type="GO" id="GO:0042761">
    <property type="term" value="P:very long-chain fatty acid biosynthetic process"/>
    <property type="evidence" value="ECO:0000318"/>
    <property type="project" value="GO_Central"/>
</dbReference>
<keyword evidence="15" id="KW-1185">Reference proteome</keyword>
<evidence type="ECO:0000256" key="11">
    <source>
        <dbReference type="ARBA" id="ARBA00023160"/>
    </source>
</evidence>
<keyword evidence="6" id="KW-0812">Transmembrane</keyword>
<evidence type="ECO:0000256" key="4">
    <source>
        <dbReference type="ARBA" id="ARBA00013122"/>
    </source>
</evidence>
<dbReference type="GO" id="GO:0030148">
    <property type="term" value="P:sphingolipid biosynthetic process"/>
    <property type="evidence" value="ECO:0000318"/>
    <property type="project" value="GO_Central"/>
</dbReference>
<dbReference type="Proteomes" id="UP000001548">
    <property type="component" value="Unassembled WGS sequence"/>
</dbReference>
<comment type="similarity">
    <text evidence="3">Belongs to the very long-chain fatty acids dehydratase HACD family.</text>
</comment>
<keyword evidence="12" id="KW-0456">Lyase</keyword>
<keyword evidence="5" id="KW-0444">Lipid biosynthesis</keyword>
<comment type="pathway">
    <text evidence="2">Lipid metabolism; fatty acid biosynthesis.</text>
</comment>
<reference evidence="14 15" key="1">
    <citation type="journal article" date="2007" name="Science">
        <title>Genomic minimalism in the early diverging intestinal parasite Giardia lamblia.</title>
        <authorList>
            <person name="Morrison H.G."/>
            <person name="McArthur A.G."/>
            <person name="Gillin F.D."/>
            <person name="Aley S.B."/>
            <person name="Adam R.D."/>
            <person name="Olsen G.J."/>
            <person name="Best A.A."/>
            <person name="Cande W.Z."/>
            <person name="Chen F."/>
            <person name="Cipriano M.J."/>
            <person name="Davids B.J."/>
            <person name="Dawson S.C."/>
            <person name="Elmendorf H.G."/>
            <person name="Hehl A.B."/>
            <person name="Holder M.E."/>
            <person name="Huse S.M."/>
            <person name="Kim U.U."/>
            <person name="Lasek-Nesselquist E."/>
            <person name="Manning G."/>
            <person name="Nigam A."/>
            <person name="Nixon J.E."/>
            <person name="Palm D."/>
            <person name="Passamaneck N.E."/>
            <person name="Prabhu A."/>
            <person name="Reich C.I."/>
            <person name="Reiner D.S."/>
            <person name="Samuelson J."/>
            <person name="Svard S.G."/>
            <person name="Sogin M.L."/>
        </authorList>
    </citation>
    <scope>NUCLEOTIDE SEQUENCE [LARGE SCALE GENOMIC DNA]</scope>
    <source>
        <strain evidence="14 15">WB C6</strain>
    </source>
</reference>
<proteinExistence type="inferred from homology"/>
<dbReference type="PANTHER" id="PTHR11035:SF3">
    <property type="entry name" value="VERY-LONG-CHAIN (3R)-3-HYDROXYACYL-COA DEHYDRATASE"/>
    <property type="match status" value="1"/>
</dbReference>
<dbReference type="GO" id="GO:0005789">
    <property type="term" value="C:endoplasmic reticulum membrane"/>
    <property type="evidence" value="ECO:0000318"/>
    <property type="project" value="GO_Central"/>
</dbReference>
<dbReference type="STRING" id="184922.A8BKZ7"/>
<dbReference type="InterPro" id="IPR007482">
    <property type="entry name" value="Tyr_Pase-like_PTPLA"/>
</dbReference>
<dbReference type="GO" id="GO:0030497">
    <property type="term" value="P:fatty acid elongation"/>
    <property type="evidence" value="ECO:0000318"/>
    <property type="project" value="GO_Central"/>
</dbReference>
<keyword evidence="7" id="KW-0276">Fatty acid metabolism</keyword>
<accession>A8BKZ7</accession>
<keyword evidence="10" id="KW-0472">Membrane</keyword>
<dbReference type="UniPathway" id="UPA00094"/>
<dbReference type="EC" id="4.2.1.134" evidence="4"/>
<organism evidence="14 15">
    <name type="scientific">Giardia intestinalis (strain ATCC 50803 / WB clone C6)</name>
    <name type="common">Giardia lamblia</name>
    <dbReference type="NCBI Taxonomy" id="184922"/>
    <lineage>
        <taxon>Eukaryota</taxon>
        <taxon>Metamonada</taxon>
        <taxon>Diplomonadida</taxon>
        <taxon>Hexamitidae</taxon>
        <taxon>Giardiinae</taxon>
        <taxon>Giardia</taxon>
    </lineage>
</organism>
<evidence type="ECO:0000256" key="1">
    <source>
        <dbReference type="ARBA" id="ARBA00004141"/>
    </source>
</evidence>
<dbReference type="GO" id="GO:0018812">
    <property type="term" value="F:3-hydroxyacyl-CoA dehydratase activity"/>
    <property type="evidence" value="ECO:0000318"/>
    <property type="project" value="GO_Central"/>
</dbReference>
<dbReference type="KEGG" id="gla:GL50803_007512"/>
<evidence type="ECO:0000256" key="2">
    <source>
        <dbReference type="ARBA" id="ARBA00005194"/>
    </source>
</evidence>
<evidence type="ECO:0000256" key="7">
    <source>
        <dbReference type="ARBA" id="ARBA00022832"/>
    </source>
</evidence>
<dbReference type="EMBL" id="AACB03000005">
    <property type="protein sequence ID" value="KAE8301598.1"/>
    <property type="molecule type" value="Genomic_DNA"/>
</dbReference>
<evidence type="ECO:0000256" key="13">
    <source>
        <dbReference type="ARBA" id="ARBA00036671"/>
    </source>
</evidence>
<dbReference type="AlphaFoldDB" id="A8BKZ7"/>